<dbReference type="AlphaFoldDB" id="A0A7X9FV07"/>
<dbReference type="Gene3D" id="2.40.160.20">
    <property type="match status" value="1"/>
</dbReference>
<comment type="caution">
    <text evidence="2">The sequence shown here is derived from an EMBL/GenBank/DDBJ whole genome shotgun (WGS) entry which is preliminary data.</text>
</comment>
<feature type="signal peptide" evidence="1">
    <location>
        <begin position="1"/>
        <end position="21"/>
    </location>
</feature>
<gene>
    <name evidence="2" type="ORF">GYA55_14135</name>
</gene>
<sequence>MKKFLATLLCVCLFSAGVVVAQPILKYNNLDVAYRLTDEEDVDNFHGLFTNLSYSFLEYTFLNVGYQYDENDLMDVNTFQYGGGLYYPIIPEVHVVGRIGGQHAEADVDYLGSVTDDIFYIGPQLRWEAICKILEINGAFTWYDGEGDTDHEFEVGAVVAATENLGLNLSAHFLENDIQQYVMGIRLTF</sequence>
<name>A0A7X9FV07_9DELT</name>
<evidence type="ECO:0008006" key="4">
    <source>
        <dbReference type="Google" id="ProtNLM"/>
    </source>
</evidence>
<reference evidence="2 3" key="1">
    <citation type="journal article" date="2020" name="Biotechnol. Biofuels">
        <title>New insights from the biogas microbiome by comprehensive genome-resolved metagenomics of nearly 1600 species originating from multiple anaerobic digesters.</title>
        <authorList>
            <person name="Campanaro S."/>
            <person name="Treu L."/>
            <person name="Rodriguez-R L.M."/>
            <person name="Kovalovszki A."/>
            <person name="Ziels R.M."/>
            <person name="Maus I."/>
            <person name="Zhu X."/>
            <person name="Kougias P.G."/>
            <person name="Basile A."/>
            <person name="Luo G."/>
            <person name="Schluter A."/>
            <person name="Konstantinidis K.T."/>
            <person name="Angelidaki I."/>
        </authorList>
    </citation>
    <scope>NUCLEOTIDE SEQUENCE [LARGE SCALE GENOMIC DNA]</scope>
    <source>
        <strain evidence="2">AS27yjCOA_65</strain>
    </source>
</reference>
<organism evidence="2 3">
    <name type="scientific">SAR324 cluster bacterium</name>
    <dbReference type="NCBI Taxonomy" id="2024889"/>
    <lineage>
        <taxon>Bacteria</taxon>
        <taxon>Deltaproteobacteria</taxon>
        <taxon>SAR324 cluster</taxon>
    </lineage>
</organism>
<evidence type="ECO:0000313" key="2">
    <source>
        <dbReference type="EMBL" id="NMC64299.1"/>
    </source>
</evidence>
<protein>
    <recommendedName>
        <fullName evidence="4">Outer membrane protein beta-barrel domain-containing protein</fullName>
    </recommendedName>
</protein>
<dbReference type="Proteomes" id="UP000524246">
    <property type="component" value="Unassembled WGS sequence"/>
</dbReference>
<proteinExistence type="predicted"/>
<evidence type="ECO:0000313" key="3">
    <source>
        <dbReference type="Proteomes" id="UP000524246"/>
    </source>
</evidence>
<dbReference type="EMBL" id="JAAZON010000641">
    <property type="protein sequence ID" value="NMC64299.1"/>
    <property type="molecule type" value="Genomic_DNA"/>
</dbReference>
<keyword evidence="1" id="KW-0732">Signal</keyword>
<evidence type="ECO:0000256" key="1">
    <source>
        <dbReference type="SAM" id="SignalP"/>
    </source>
</evidence>
<accession>A0A7X9FV07</accession>
<feature type="chain" id="PRO_5031334529" description="Outer membrane protein beta-barrel domain-containing protein" evidence="1">
    <location>
        <begin position="22"/>
        <end position="189"/>
    </location>
</feature>